<dbReference type="Proteomes" id="UP000000305">
    <property type="component" value="Unassembled WGS sequence"/>
</dbReference>
<keyword evidence="2" id="KW-1185">Reference proteome</keyword>
<proteinExistence type="predicted"/>
<name>E9I5E5_DAPPU</name>
<dbReference type="HOGENOM" id="CLU_1387306_0_0_1"/>
<dbReference type="KEGG" id="dpx:DAPPUDRAFT_341459"/>
<dbReference type="AlphaFoldDB" id="E9I5E5"/>
<sequence>VTRNTTTLPQHDMLPHNVEEDALNYLKIATVFDDNPILAVFSVIAIKRRQYGSDGIRDETVIESMESTMYHNCAALHVPQNIFVKPSLNKGNIESVIASLTMTSTTPLKFHMTLTTSLNMPLIMEIIFGAHFHGSQKVAAKEKFTAPREIIFAEIKKKKSITRRDMPPVDKTTRHIRYLRSQFLPTNQRKDETFCSK</sequence>
<feature type="non-terminal residue" evidence="1">
    <location>
        <position position="197"/>
    </location>
</feature>
<protein>
    <submittedName>
        <fullName evidence="1">Uncharacterized protein</fullName>
    </submittedName>
</protein>
<gene>
    <name evidence="1" type="ORF">DAPPUDRAFT_341459</name>
</gene>
<reference evidence="1 2" key="1">
    <citation type="journal article" date="2011" name="Science">
        <title>The ecoresponsive genome of Daphnia pulex.</title>
        <authorList>
            <person name="Colbourne J.K."/>
            <person name="Pfrender M.E."/>
            <person name="Gilbert D."/>
            <person name="Thomas W.K."/>
            <person name="Tucker A."/>
            <person name="Oakley T.H."/>
            <person name="Tokishita S."/>
            <person name="Aerts A."/>
            <person name="Arnold G.J."/>
            <person name="Basu M.K."/>
            <person name="Bauer D.J."/>
            <person name="Caceres C.E."/>
            <person name="Carmel L."/>
            <person name="Casola C."/>
            <person name="Choi J.H."/>
            <person name="Detter J.C."/>
            <person name="Dong Q."/>
            <person name="Dusheyko S."/>
            <person name="Eads B.D."/>
            <person name="Frohlich T."/>
            <person name="Geiler-Samerotte K.A."/>
            <person name="Gerlach D."/>
            <person name="Hatcher P."/>
            <person name="Jogdeo S."/>
            <person name="Krijgsveld J."/>
            <person name="Kriventseva E.V."/>
            <person name="Kultz D."/>
            <person name="Laforsch C."/>
            <person name="Lindquist E."/>
            <person name="Lopez J."/>
            <person name="Manak J.R."/>
            <person name="Muller J."/>
            <person name="Pangilinan J."/>
            <person name="Patwardhan R.P."/>
            <person name="Pitluck S."/>
            <person name="Pritham E.J."/>
            <person name="Rechtsteiner A."/>
            <person name="Rho M."/>
            <person name="Rogozin I.B."/>
            <person name="Sakarya O."/>
            <person name="Salamov A."/>
            <person name="Schaack S."/>
            <person name="Shapiro H."/>
            <person name="Shiga Y."/>
            <person name="Skalitzky C."/>
            <person name="Smith Z."/>
            <person name="Souvorov A."/>
            <person name="Sung W."/>
            <person name="Tang Z."/>
            <person name="Tsuchiya D."/>
            <person name="Tu H."/>
            <person name="Vos H."/>
            <person name="Wang M."/>
            <person name="Wolf Y.I."/>
            <person name="Yamagata H."/>
            <person name="Yamada T."/>
            <person name="Ye Y."/>
            <person name="Shaw J.R."/>
            <person name="Andrews J."/>
            <person name="Crease T.J."/>
            <person name="Tang H."/>
            <person name="Lucas S.M."/>
            <person name="Robertson H.M."/>
            <person name="Bork P."/>
            <person name="Koonin E.V."/>
            <person name="Zdobnov E.M."/>
            <person name="Grigoriev I.V."/>
            <person name="Lynch M."/>
            <person name="Boore J.L."/>
        </authorList>
    </citation>
    <scope>NUCLEOTIDE SEQUENCE [LARGE SCALE GENOMIC DNA]</scope>
</reference>
<dbReference type="PhylomeDB" id="E9I5E5"/>
<dbReference type="InParanoid" id="E9I5E5"/>
<accession>E9I5E5</accession>
<dbReference type="EMBL" id="GL735589">
    <property type="protein sequence ID" value="EFX60785.1"/>
    <property type="molecule type" value="Genomic_DNA"/>
</dbReference>
<evidence type="ECO:0000313" key="2">
    <source>
        <dbReference type="Proteomes" id="UP000000305"/>
    </source>
</evidence>
<organism evidence="1 2">
    <name type="scientific">Daphnia pulex</name>
    <name type="common">Water flea</name>
    <dbReference type="NCBI Taxonomy" id="6669"/>
    <lineage>
        <taxon>Eukaryota</taxon>
        <taxon>Metazoa</taxon>
        <taxon>Ecdysozoa</taxon>
        <taxon>Arthropoda</taxon>
        <taxon>Crustacea</taxon>
        <taxon>Branchiopoda</taxon>
        <taxon>Diplostraca</taxon>
        <taxon>Cladocera</taxon>
        <taxon>Anomopoda</taxon>
        <taxon>Daphniidae</taxon>
        <taxon>Daphnia</taxon>
    </lineage>
</organism>
<evidence type="ECO:0000313" key="1">
    <source>
        <dbReference type="EMBL" id="EFX60785.1"/>
    </source>
</evidence>